<name>A0A8S0W6Z4_CYCAE</name>
<dbReference type="Proteomes" id="UP000467700">
    <property type="component" value="Unassembled WGS sequence"/>
</dbReference>
<keyword evidence="2" id="KW-1185">Reference proteome</keyword>
<gene>
    <name evidence="1" type="ORF">AAE3_LOCUS1717</name>
</gene>
<dbReference type="AlphaFoldDB" id="A0A8S0W6Z4"/>
<accession>A0A8S0W6Z4</accession>
<comment type="caution">
    <text evidence="1">The sequence shown here is derived from an EMBL/GenBank/DDBJ whole genome shotgun (WGS) entry which is preliminary data.</text>
</comment>
<sequence length="183" mass="19510">MEDGARTEGSTANWTGMAMAKKQSTMVEPLLITVLVDHLLLPPPLHWLSSPENASKSQSPPEDVGQPTLLLQLSLAIKLSTPPSQILAPPGAAWTLDCPHQLAALSTSHPHPLNLVSHHSPSFPLALLPSCPLVPRPRPLELSPSRPCRSSLALSPPPLASLPLCILHPPLPLNRDVGARSDE</sequence>
<proteinExistence type="predicted"/>
<evidence type="ECO:0000313" key="2">
    <source>
        <dbReference type="Proteomes" id="UP000467700"/>
    </source>
</evidence>
<protein>
    <submittedName>
        <fullName evidence="1">Uncharacterized protein</fullName>
    </submittedName>
</protein>
<organism evidence="1 2">
    <name type="scientific">Cyclocybe aegerita</name>
    <name type="common">Black poplar mushroom</name>
    <name type="synonym">Agrocybe aegerita</name>
    <dbReference type="NCBI Taxonomy" id="1973307"/>
    <lineage>
        <taxon>Eukaryota</taxon>
        <taxon>Fungi</taxon>
        <taxon>Dikarya</taxon>
        <taxon>Basidiomycota</taxon>
        <taxon>Agaricomycotina</taxon>
        <taxon>Agaricomycetes</taxon>
        <taxon>Agaricomycetidae</taxon>
        <taxon>Agaricales</taxon>
        <taxon>Agaricineae</taxon>
        <taxon>Bolbitiaceae</taxon>
        <taxon>Cyclocybe</taxon>
    </lineage>
</organism>
<dbReference type="EMBL" id="CACVBS010000024">
    <property type="protein sequence ID" value="CAA7259596.1"/>
    <property type="molecule type" value="Genomic_DNA"/>
</dbReference>
<reference evidence="1 2" key="1">
    <citation type="submission" date="2020-01" db="EMBL/GenBank/DDBJ databases">
        <authorList>
            <person name="Gupta K D."/>
        </authorList>
    </citation>
    <scope>NUCLEOTIDE SEQUENCE [LARGE SCALE GENOMIC DNA]</scope>
</reference>
<evidence type="ECO:0000313" key="1">
    <source>
        <dbReference type="EMBL" id="CAA7259596.1"/>
    </source>
</evidence>